<keyword evidence="8" id="KW-1003">Cell membrane</keyword>
<dbReference type="GO" id="GO:0046933">
    <property type="term" value="F:proton-transporting ATP synthase activity, rotational mechanism"/>
    <property type="evidence" value="ECO:0007669"/>
    <property type="project" value="UniProtKB-UniRule"/>
</dbReference>
<dbReference type="InterPro" id="IPR026015">
    <property type="entry name" value="ATP_synth_OSCP/delta_N_sf"/>
</dbReference>
<accession>A0A0A5G7Y2</accession>
<dbReference type="EMBL" id="AVPF01000025">
    <property type="protein sequence ID" value="KGX87283.1"/>
    <property type="molecule type" value="Genomic_DNA"/>
</dbReference>
<keyword evidence="3 8" id="KW-0375">Hydrogen ion transport</keyword>
<comment type="caution">
    <text evidence="9">The sequence shown here is derived from an EMBL/GenBank/DDBJ whole genome shotgun (WGS) entry which is preliminary data.</text>
</comment>
<dbReference type="STRING" id="1385511.GCA_000425225_00355"/>
<comment type="function">
    <text evidence="8">This protein is part of the stalk that links CF(0) to CF(1). It either transmits conformational changes from CF(0) to CF(1) or is implicated in proton conduction.</text>
</comment>
<dbReference type="OrthoDB" id="9802471at2"/>
<evidence type="ECO:0000256" key="3">
    <source>
        <dbReference type="ARBA" id="ARBA00022781"/>
    </source>
</evidence>
<evidence type="ECO:0000256" key="7">
    <source>
        <dbReference type="ARBA" id="ARBA00023310"/>
    </source>
</evidence>
<proteinExistence type="inferred from homology"/>
<evidence type="ECO:0000256" key="8">
    <source>
        <dbReference type="HAMAP-Rule" id="MF_01416"/>
    </source>
</evidence>
<dbReference type="HAMAP" id="MF_01416">
    <property type="entry name" value="ATP_synth_delta_bact"/>
    <property type="match status" value="1"/>
</dbReference>
<dbReference type="SUPFAM" id="SSF47928">
    <property type="entry name" value="N-terminal domain of the delta subunit of the F1F0-ATP synthase"/>
    <property type="match status" value="1"/>
</dbReference>
<dbReference type="InterPro" id="IPR020781">
    <property type="entry name" value="ATPase_OSCP/d_CS"/>
</dbReference>
<evidence type="ECO:0000256" key="6">
    <source>
        <dbReference type="ARBA" id="ARBA00023196"/>
    </source>
</evidence>
<comment type="subcellular location">
    <subcellularLocation>
        <location evidence="8">Cell membrane</location>
        <topology evidence="8">Peripheral membrane protein</topology>
    </subcellularLocation>
    <subcellularLocation>
        <location evidence="1">Membrane</location>
    </subcellularLocation>
</comment>
<keyword evidence="7 8" id="KW-0066">ATP synthesis</keyword>
<dbReference type="Proteomes" id="UP000030403">
    <property type="component" value="Unassembled WGS sequence"/>
</dbReference>
<keyword evidence="2 8" id="KW-0813">Transport</keyword>
<dbReference type="NCBIfam" id="NF004403">
    <property type="entry name" value="PRK05758.2-4"/>
    <property type="match status" value="1"/>
</dbReference>
<evidence type="ECO:0000256" key="5">
    <source>
        <dbReference type="ARBA" id="ARBA00023136"/>
    </source>
</evidence>
<dbReference type="PANTHER" id="PTHR11910">
    <property type="entry name" value="ATP SYNTHASE DELTA CHAIN"/>
    <property type="match status" value="1"/>
</dbReference>
<dbReference type="InterPro" id="IPR000711">
    <property type="entry name" value="ATPase_OSCP/dsu"/>
</dbReference>
<dbReference type="PROSITE" id="PS00389">
    <property type="entry name" value="ATPASE_DELTA"/>
    <property type="match status" value="1"/>
</dbReference>
<dbReference type="Gene3D" id="1.10.520.20">
    <property type="entry name" value="N-terminal domain of the delta subunit of the F1F0-ATP synthase"/>
    <property type="match status" value="1"/>
</dbReference>
<dbReference type="GO" id="GO:0045259">
    <property type="term" value="C:proton-transporting ATP synthase complex"/>
    <property type="evidence" value="ECO:0007669"/>
    <property type="project" value="UniProtKB-KW"/>
</dbReference>
<keyword evidence="6 8" id="KW-0139">CF(1)</keyword>
<name>A0A0A5G7Y2_9BACI</name>
<keyword evidence="4 8" id="KW-0406">Ion transport</keyword>
<keyword evidence="10" id="KW-1185">Reference proteome</keyword>
<dbReference type="PRINTS" id="PR00125">
    <property type="entry name" value="ATPASEDELTA"/>
</dbReference>
<evidence type="ECO:0000256" key="1">
    <source>
        <dbReference type="ARBA" id="ARBA00004370"/>
    </source>
</evidence>
<keyword evidence="5 8" id="KW-0472">Membrane</keyword>
<comment type="function">
    <text evidence="8">F(1)F(0) ATP synthase produces ATP from ADP in the presence of a proton or sodium gradient. F-type ATPases consist of two structural domains, F(1) containing the extramembraneous catalytic core and F(0) containing the membrane proton channel, linked together by a central stalk and a peripheral stalk. During catalysis, ATP synthesis in the catalytic domain of F(1) is coupled via a rotary mechanism of the central stalk subunits to proton translocation.</text>
</comment>
<protein>
    <recommendedName>
        <fullName evidence="8">ATP synthase subunit delta</fullName>
    </recommendedName>
    <alternativeName>
        <fullName evidence="8">ATP synthase F(1) sector subunit delta</fullName>
    </alternativeName>
    <alternativeName>
        <fullName evidence="8">F-type ATPase subunit delta</fullName>
        <shortName evidence="8">F-ATPase subunit delta</shortName>
    </alternativeName>
</protein>
<organism evidence="9 10">
    <name type="scientific">Pontibacillus marinus BH030004 = DSM 16465</name>
    <dbReference type="NCBI Taxonomy" id="1385511"/>
    <lineage>
        <taxon>Bacteria</taxon>
        <taxon>Bacillati</taxon>
        <taxon>Bacillota</taxon>
        <taxon>Bacilli</taxon>
        <taxon>Bacillales</taxon>
        <taxon>Bacillaceae</taxon>
        <taxon>Pontibacillus</taxon>
    </lineage>
</organism>
<dbReference type="NCBIfam" id="TIGR01145">
    <property type="entry name" value="ATP_synt_delta"/>
    <property type="match status" value="1"/>
</dbReference>
<dbReference type="GO" id="GO:0005886">
    <property type="term" value="C:plasma membrane"/>
    <property type="evidence" value="ECO:0007669"/>
    <property type="project" value="UniProtKB-SubCell"/>
</dbReference>
<dbReference type="eggNOG" id="COG0712">
    <property type="taxonomic scope" value="Bacteria"/>
</dbReference>
<evidence type="ECO:0000313" key="10">
    <source>
        <dbReference type="Proteomes" id="UP000030403"/>
    </source>
</evidence>
<dbReference type="AlphaFoldDB" id="A0A0A5G7Y2"/>
<gene>
    <name evidence="8" type="primary">atpH</name>
    <name evidence="9" type="ORF">N783_10135</name>
</gene>
<evidence type="ECO:0000256" key="2">
    <source>
        <dbReference type="ARBA" id="ARBA00022448"/>
    </source>
</evidence>
<comment type="similarity">
    <text evidence="8">Belongs to the ATPase delta chain family.</text>
</comment>
<evidence type="ECO:0000256" key="4">
    <source>
        <dbReference type="ARBA" id="ARBA00023065"/>
    </source>
</evidence>
<dbReference type="Pfam" id="PF00213">
    <property type="entry name" value="OSCP"/>
    <property type="match status" value="1"/>
</dbReference>
<dbReference type="RefSeq" id="WP_027447840.1">
    <property type="nucleotide sequence ID" value="NZ_AVPF01000025.1"/>
</dbReference>
<sequence length="181" mass="20802">MSNEIVAKRYATALFQIGQEQSKLEQFEDELTTIREVFRSNEKLHTFLQHPAVELDQKKNMIHEAFKGVSKEVMHTLDILLDRHREGVIPTMVNEFVKRTNEARGIADADVYSVRELSEEEQKSIQSVFTQKLNKKAIRIHNIVDPSILGGLKLKIGNRIYDGSVSNQLQRIERKLTSGNK</sequence>
<reference evidence="9 10" key="1">
    <citation type="submission" date="2013-08" db="EMBL/GenBank/DDBJ databases">
        <authorList>
            <person name="Huang J."/>
            <person name="Wang G."/>
        </authorList>
    </citation>
    <scope>NUCLEOTIDE SEQUENCE [LARGE SCALE GENOMIC DNA]</scope>
    <source>
        <strain evidence="9 10">BH030004</strain>
    </source>
</reference>
<evidence type="ECO:0000313" key="9">
    <source>
        <dbReference type="EMBL" id="KGX87283.1"/>
    </source>
</evidence>